<dbReference type="GO" id="GO:0000160">
    <property type="term" value="P:phosphorelay signal transduction system"/>
    <property type="evidence" value="ECO:0007669"/>
    <property type="project" value="UniProtKB-KW"/>
</dbReference>
<dbReference type="InterPro" id="IPR050980">
    <property type="entry name" value="2C_sensor_his_kinase"/>
</dbReference>
<dbReference type="InterPro" id="IPR005467">
    <property type="entry name" value="His_kinase_dom"/>
</dbReference>
<proteinExistence type="predicted"/>
<feature type="domain" description="Histidine kinase" evidence="8">
    <location>
        <begin position="571"/>
        <end position="794"/>
    </location>
</feature>
<feature type="region of interest" description="Disordered" evidence="7">
    <location>
        <begin position="455"/>
        <end position="508"/>
    </location>
</feature>
<dbReference type="Proteomes" id="UP000326979">
    <property type="component" value="Unassembled WGS sequence"/>
</dbReference>
<evidence type="ECO:0000256" key="1">
    <source>
        <dbReference type="ARBA" id="ARBA00000085"/>
    </source>
</evidence>
<evidence type="ECO:0000313" key="9">
    <source>
        <dbReference type="EMBL" id="MPY40786.1"/>
    </source>
</evidence>
<dbReference type="RefSeq" id="WP_152783622.1">
    <property type="nucleotide sequence ID" value="NZ_BAABEQ010000008.1"/>
</dbReference>
<reference evidence="9 10" key="1">
    <citation type="submission" date="2019-07" db="EMBL/GenBank/DDBJ databases">
        <title>New species of Amycolatopsis and Streptomyces.</title>
        <authorList>
            <person name="Duangmal K."/>
            <person name="Teo W.F.A."/>
            <person name="Lipun K."/>
        </authorList>
    </citation>
    <scope>NUCLEOTIDE SEQUENCE [LARGE SCALE GENOMIC DNA]</scope>
    <source>
        <strain evidence="9 10">TISTR 2346</strain>
    </source>
</reference>
<dbReference type="PROSITE" id="PS50109">
    <property type="entry name" value="HIS_KIN"/>
    <property type="match status" value="1"/>
</dbReference>
<dbReference type="InterPro" id="IPR036890">
    <property type="entry name" value="HATPase_C_sf"/>
</dbReference>
<evidence type="ECO:0000256" key="2">
    <source>
        <dbReference type="ARBA" id="ARBA00012438"/>
    </source>
</evidence>
<dbReference type="EMBL" id="VJZE01000068">
    <property type="protein sequence ID" value="MPY40786.1"/>
    <property type="molecule type" value="Genomic_DNA"/>
</dbReference>
<gene>
    <name evidence="9" type="ORF">FNH04_12995</name>
</gene>
<evidence type="ECO:0000256" key="4">
    <source>
        <dbReference type="ARBA" id="ARBA00022679"/>
    </source>
</evidence>
<sequence length="797" mass="87725">MTEKMRGDQVEPEEYGFTVDTHLFRELGELLVGRDSTALIELIKNAYDADATRVIVHGENLHGGGGTITVADDGVGMTPEIFRTAFLRVASRYKEQGDRLSPRFQRRYTGAKGVGRLSAHKLAERLSLRSVPDSNVRSVGSSESSGQGVQAVINWRSVEDDHSTLDDVGDGLTVSSFDSRDQTPGTELRLEAVRSRWTKRTLSKFVQEVSSCLPPPGLLVDPSFDIPPEFAPLGHLKPWTRGDNDPGFKIAFQGDLDIGDDLWMRLFERSNWLLEIRATSSGVTFAIHPTPATLDDFPEAKSYFLRRDHPNPERGPFFTARIYARQGQLAGRSAELTKFADEHSGIRVYLEGFRVVPYGDRHDDWLGLNQDYARRAREFEIILDEASSAVLPKQEGESFKIAGNYQYTGGVFMTAEDAACLRPVVNREGFLQDEAFGNLRDLVRNGVDLVSRARAATQASGRSSKAEKLQQRLVPPAREPSTAEPEISQPQSDIEEKTQEKNARDNLNFSLTRVRQELTNIRATVGPDAGLVEQIEMAAAAVDLAEHSASQEHADQAMLEVLASVGLQFAAFIHEVNGLLSEAQALRTLAGALDGRSLGPGQSQILQDLRSGLESLCQALTRQASYLTEVVGPDARRRRKRIPLPEAPRTSLLLLTNTLNERDVEVVQDLDSSVRTPPMFPAELTIICTNLLTNAVKAAGRNGRIMIWGGAVKGGGINIRVENTGKAVSLEDAERWFLPFETTTTEIDVVLGQGMGLGLPITRRIVSEYAGSVRFVAPRDGFSTAVEVVIPGREVRR</sequence>
<comment type="catalytic activity">
    <reaction evidence="1">
        <text>ATP + protein L-histidine = ADP + protein N-phospho-L-histidine.</text>
        <dbReference type="EC" id="2.7.13.3"/>
    </reaction>
</comment>
<name>A0A5N8W1N9_9ACTN</name>
<evidence type="ECO:0000256" key="3">
    <source>
        <dbReference type="ARBA" id="ARBA00022553"/>
    </source>
</evidence>
<dbReference type="Pfam" id="PF02518">
    <property type="entry name" value="HATPase_c"/>
    <property type="match status" value="1"/>
</dbReference>
<accession>A0A5N8W1N9</accession>
<dbReference type="SUPFAM" id="SSF55874">
    <property type="entry name" value="ATPase domain of HSP90 chaperone/DNA topoisomerase II/histidine kinase"/>
    <property type="match status" value="2"/>
</dbReference>
<feature type="compositionally biased region" description="Basic and acidic residues" evidence="7">
    <location>
        <begin position="494"/>
        <end position="504"/>
    </location>
</feature>
<keyword evidence="4" id="KW-0808">Transferase</keyword>
<dbReference type="OrthoDB" id="9816482at2"/>
<keyword evidence="3" id="KW-0597">Phosphoprotein</keyword>
<organism evidence="9 10">
    <name type="scientific">Streptomyces phyllanthi</name>
    <dbReference type="NCBI Taxonomy" id="1803180"/>
    <lineage>
        <taxon>Bacteria</taxon>
        <taxon>Bacillati</taxon>
        <taxon>Actinomycetota</taxon>
        <taxon>Actinomycetes</taxon>
        <taxon>Kitasatosporales</taxon>
        <taxon>Streptomycetaceae</taxon>
        <taxon>Streptomyces</taxon>
    </lineage>
</organism>
<dbReference type="Pfam" id="PF13589">
    <property type="entry name" value="HATPase_c_3"/>
    <property type="match status" value="1"/>
</dbReference>
<evidence type="ECO:0000256" key="5">
    <source>
        <dbReference type="ARBA" id="ARBA00022777"/>
    </source>
</evidence>
<dbReference type="InterPro" id="IPR003594">
    <property type="entry name" value="HATPase_dom"/>
</dbReference>
<dbReference type="SMART" id="SM00387">
    <property type="entry name" value="HATPase_c"/>
    <property type="match status" value="1"/>
</dbReference>
<keyword evidence="6" id="KW-0902">Two-component regulatory system</keyword>
<keyword evidence="5" id="KW-0418">Kinase</keyword>
<dbReference type="Gene3D" id="3.30.565.10">
    <property type="entry name" value="Histidine kinase-like ATPase, C-terminal domain"/>
    <property type="match status" value="2"/>
</dbReference>
<evidence type="ECO:0000256" key="6">
    <source>
        <dbReference type="ARBA" id="ARBA00023012"/>
    </source>
</evidence>
<dbReference type="PANTHER" id="PTHR44936">
    <property type="entry name" value="SENSOR PROTEIN CREC"/>
    <property type="match status" value="1"/>
</dbReference>
<evidence type="ECO:0000313" key="10">
    <source>
        <dbReference type="Proteomes" id="UP000326979"/>
    </source>
</evidence>
<keyword evidence="10" id="KW-1185">Reference proteome</keyword>
<dbReference type="AlphaFoldDB" id="A0A5N8W1N9"/>
<evidence type="ECO:0000256" key="7">
    <source>
        <dbReference type="SAM" id="MobiDB-lite"/>
    </source>
</evidence>
<dbReference type="GO" id="GO:0004673">
    <property type="term" value="F:protein histidine kinase activity"/>
    <property type="evidence" value="ECO:0007669"/>
    <property type="project" value="UniProtKB-EC"/>
</dbReference>
<comment type="caution">
    <text evidence="9">The sequence shown here is derived from an EMBL/GenBank/DDBJ whole genome shotgun (WGS) entry which is preliminary data.</text>
</comment>
<dbReference type="EC" id="2.7.13.3" evidence="2"/>
<protein>
    <recommendedName>
        <fullName evidence="2">histidine kinase</fullName>
        <ecNumber evidence="2">2.7.13.3</ecNumber>
    </recommendedName>
</protein>
<evidence type="ECO:0000259" key="8">
    <source>
        <dbReference type="PROSITE" id="PS50109"/>
    </source>
</evidence>
<dbReference type="PANTHER" id="PTHR44936:SF9">
    <property type="entry name" value="SENSOR PROTEIN CREC"/>
    <property type="match status" value="1"/>
</dbReference>